<dbReference type="Proteomes" id="UP000199482">
    <property type="component" value="Chromosome I"/>
</dbReference>
<dbReference type="EMBL" id="LT629755">
    <property type="protein sequence ID" value="SDS05577.1"/>
    <property type="molecule type" value="Genomic_DNA"/>
</dbReference>
<dbReference type="NCBIfam" id="NF045579">
    <property type="entry name" value="rhamnoside_JR"/>
    <property type="match status" value="1"/>
</dbReference>
<reference evidence="6" key="1">
    <citation type="submission" date="2016-10" db="EMBL/GenBank/DDBJ databases">
        <authorList>
            <person name="Varghese N."/>
            <person name="Submissions S."/>
        </authorList>
    </citation>
    <scope>NUCLEOTIDE SEQUENCE [LARGE SCALE GENOMIC DNA]</scope>
    <source>
        <strain evidence="6">CPCC 202695</strain>
    </source>
</reference>
<organism evidence="5 6">
    <name type="scientific">Agromyces flavus</name>
    <dbReference type="NCBI Taxonomy" id="589382"/>
    <lineage>
        <taxon>Bacteria</taxon>
        <taxon>Bacillati</taxon>
        <taxon>Actinomycetota</taxon>
        <taxon>Actinomycetes</taxon>
        <taxon>Micrococcales</taxon>
        <taxon>Microbacteriaceae</taxon>
        <taxon>Agromyces</taxon>
    </lineage>
</organism>
<name>A0A1H1P2Y0_9MICO</name>
<dbReference type="PANTHER" id="PTHR43817:SF1">
    <property type="entry name" value="HYDROLASE, FAMILY 43, PUTATIVE (AFU_ORTHOLOGUE AFUA_3G01660)-RELATED"/>
    <property type="match status" value="1"/>
</dbReference>
<reference evidence="4" key="3">
    <citation type="submission" date="2022-06" db="EMBL/GenBank/DDBJ databases">
        <title>Genomic Encyclopedia of Type Strains, Phase III (KMG-III): the genomes of soil and plant-associated and newly described type strains.</title>
        <authorList>
            <person name="Whitman W."/>
        </authorList>
    </citation>
    <scope>NUCLEOTIDE SEQUENCE</scope>
    <source>
        <strain evidence="4">CPCC 202695</strain>
    </source>
</reference>
<evidence type="ECO:0000256" key="2">
    <source>
        <dbReference type="ARBA" id="ARBA00022801"/>
    </source>
</evidence>
<dbReference type="EMBL" id="SODL02000003">
    <property type="protein sequence ID" value="MCP2367999.1"/>
    <property type="molecule type" value="Genomic_DNA"/>
</dbReference>
<protein>
    <recommendedName>
        <fullName evidence="3">Beta-mannosidase-like galactose-binding domain-containing protein</fullName>
    </recommendedName>
</protein>
<dbReference type="InterPro" id="IPR054593">
    <property type="entry name" value="Beta-mannosidase-like_N2"/>
</dbReference>
<dbReference type="Pfam" id="PF22666">
    <property type="entry name" value="Glyco_hydro_2_N2"/>
    <property type="match status" value="1"/>
</dbReference>
<dbReference type="AlphaFoldDB" id="A0A1H1P2Y0"/>
<keyword evidence="7" id="KW-1185">Reference proteome</keyword>
<reference evidence="5" key="2">
    <citation type="submission" date="2016-10" db="EMBL/GenBank/DDBJ databases">
        <authorList>
            <person name="de Groot N.N."/>
        </authorList>
    </citation>
    <scope>NUCLEOTIDE SEQUENCE [LARGE SCALE GENOMIC DNA]</scope>
    <source>
        <strain evidence="5">CPCC 202695</strain>
    </source>
</reference>
<sequence length="1084" mass="115223">MSSDRLWNAFVDPPDESRPRAWWHWMDGNVDPVGVERDLRWLHAVGVRGAQLFDGGMGGPLVMPQPVRPGSPEWLEAVDTAERVAAELGMELAVATSSGWSASGGPWVEPDDAMKKVVWAEVAVTGSGTEPVVVELPDLPAVAGPYQDSPRWGAASDSRWATDWRVLAFPANAGHEPLAPTRVHASAPVGDVTSLTDGLFGPSLTLPRDPDGWSSAWIEHEFDQPVTVRSVAVGLPGPRGFGAAPPPTAVLQASDDGAAYRDVAELPASAIPARTASFPAVTARRFRLVLSAASAADALPPLADGVRMPPVLRKSDAFAISEFALHTGGRVHVGEAKAGFGVVADYFAVPTPADAGPDSGVVDPATVVDVTGHVHESVLRWDAPPGRWTILRLGASLTGQTNGPAPADSTGLEVDKLDGERVRRYLATHLRRFGVEGAGAPSASPGFTALLSDSIEAGPQNWTERIHEHVARLRGYDPTAFLPTLAGYLVGSAEGSDRFLYDYRRTLAELLAGEYYGTLAEEAHRRGMAYYAEALEDGRPQLGDDLAMRAHADVPMGAMWTFDPADGPRPTYVADVKGAASVAHVHGRKHVGAEAFSSFDQPWSWTPQNLKHVADLQLSLGVTRFCIHTSPHQPLAAPPPGIALAPFLGQAFTVNETWASMAGPWIDYLARCSALLAMGRADVDVAVFVGEEAPVTGLFEHALDTAVPSGFDFDYVGAGAVRDVLRVVDGSIEADGATYRALYLGGSSERMTLPTLLAIERMLDAGATLIGNRPVASPSLADDADAFRAACDRVWSAGRARGRVVATPNLAAALTGLGLRPALSVDGPPVRRIGRIIDGRRVTFLANPAEASVELRLTTDRNAPPLVAWDPVAVRTLALEPAVATHTPEGRMAYTVSLPPFGSIFVLESDTPPRAPGAERIVRMPLEGTWTLSLPDGFEASVSPRPRRWTELDDHARAFSGIGTYRLDVELEPAQLDAHRVELDLGSVHDIARVTLNDVECGIAWTAPFHVDVTAALRPGRNTIEVEVATPWRNRLIGEAGAPSGDLLEPLTRVFEPTASPLPAGLGGPVTLIAHAAVPIERIA</sequence>
<dbReference type="RefSeq" id="WP_229724700.1">
    <property type="nucleotide sequence ID" value="NZ_BMDN01000003.1"/>
</dbReference>
<dbReference type="Proteomes" id="UP000893823">
    <property type="component" value="Unassembled WGS sequence"/>
</dbReference>
<dbReference type="Pfam" id="PF17132">
    <property type="entry name" value="Glyco_hydro_106"/>
    <property type="match status" value="1"/>
</dbReference>
<evidence type="ECO:0000313" key="7">
    <source>
        <dbReference type="Proteomes" id="UP000893823"/>
    </source>
</evidence>
<dbReference type="SUPFAM" id="SSF49785">
    <property type="entry name" value="Galactose-binding domain-like"/>
    <property type="match status" value="1"/>
</dbReference>
<keyword evidence="1" id="KW-0732">Signal</keyword>
<evidence type="ECO:0000256" key="1">
    <source>
        <dbReference type="ARBA" id="ARBA00022729"/>
    </source>
</evidence>
<gene>
    <name evidence="4" type="ORF">BCL57_002158</name>
    <name evidence="5" type="ORF">SAMN04489721_0702</name>
</gene>
<evidence type="ECO:0000259" key="3">
    <source>
        <dbReference type="Pfam" id="PF22666"/>
    </source>
</evidence>
<dbReference type="InterPro" id="IPR008979">
    <property type="entry name" value="Galactose-bd-like_sf"/>
</dbReference>
<dbReference type="PANTHER" id="PTHR43817">
    <property type="entry name" value="GLYCOSYL HYDROLASE"/>
    <property type="match status" value="1"/>
</dbReference>
<dbReference type="GO" id="GO:0004553">
    <property type="term" value="F:hydrolase activity, hydrolyzing O-glycosyl compounds"/>
    <property type="evidence" value="ECO:0007669"/>
    <property type="project" value="UniProtKB-ARBA"/>
</dbReference>
<proteinExistence type="predicted"/>
<evidence type="ECO:0000313" key="5">
    <source>
        <dbReference type="EMBL" id="SDS05577.1"/>
    </source>
</evidence>
<dbReference type="Gene3D" id="2.60.120.260">
    <property type="entry name" value="Galactose-binding domain-like"/>
    <property type="match status" value="1"/>
</dbReference>
<evidence type="ECO:0000313" key="6">
    <source>
        <dbReference type="Proteomes" id="UP000199482"/>
    </source>
</evidence>
<dbReference type="STRING" id="589382.SAMN04489721_0702"/>
<feature type="domain" description="Beta-mannosidase-like galactose-binding" evidence="3">
    <location>
        <begin position="964"/>
        <end position="1034"/>
    </location>
</feature>
<accession>A0A1H1P2Y0</accession>
<keyword evidence="2" id="KW-0378">Hydrolase</keyword>
<evidence type="ECO:0000313" key="4">
    <source>
        <dbReference type="EMBL" id="MCP2367999.1"/>
    </source>
</evidence>